<keyword evidence="1" id="KW-0472">Membrane</keyword>
<proteinExistence type="predicted"/>
<dbReference type="PANTHER" id="PTHR34989:SF1">
    <property type="entry name" value="PROTEIN HDED"/>
    <property type="match status" value="1"/>
</dbReference>
<keyword evidence="1" id="KW-1133">Transmembrane helix</keyword>
<dbReference type="InterPro" id="IPR005325">
    <property type="entry name" value="DUF308_memb"/>
</dbReference>
<dbReference type="RefSeq" id="WP_202658193.1">
    <property type="nucleotide sequence ID" value="NZ_JAESVP010000001.1"/>
</dbReference>
<dbReference type="InterPro" id="IPR052712">
    <property type="entry name" value="Acid_resist_chaperone_HdeD"/>
</dbReference>
<evidence type="ECO:0000313" key="3">
    <source>
        <dbReference type="Proteomes" id="UP000619033"/>
    </source>
</evidence>
<dbReference type="PANTHER" id="PTHR34989">
    <property type="entry name" value="PROTEIN HDED"/>
    <property type="match status" value="1"/>
</dbReference>
<comment type="caution">
    <text evidence="2">The sequence shown here is derived from an EMBL/GenBank/DDBJ whole genome shotgun (WGS) entry which is preliminary data.</text>
</comment>
<keyword evidence="1" id="KW-0812">Transmembrane</keyword>
<sequence length="168" mass="17475">MSNRVWLVLLGILFLLGGALTLIHPFPASLTIELFAGWAFLILGGMQIITAIRHRAEGAALWLLLLGGVMALIGVELLRNPLGGLVALTVVVAVSFLISGLFKLFIGRMVQPARLGWGVMLSGGVSALLGVIVLADLSTSAPVLLGVLLGIEMLSTGVTALIMAAALR</sequence>
<dbReference type="Pfam" id="PF03729">
    <property type="entry name" value="DUF308"/>
    <property type="match status" value="1"/>
</dbReference>
<dbReference type="EMBL" id="JAESVP010000001">
    <property type="protein sequence ID" value="MBL4927077.1"/>
    <property type="molecule type" value="Genomic_DNA"/>
</dbReference>
<reference evidence="2" key="1">
    <citation type="submission" date="2021-01" db="EMBL/GenBank/DDBJ databases">
        <title>Genome seq and assembly of Tabrizicola sp. KVB23.</title>
        <authorList>
            <person name="Chhetri G."/>
        </authorList>
    </citation>
    <scope>NUCLEOTIDE SEQUENCE</scope>
    <source>
        <strain evidence="2">KVB23</strain>
    </source>
</reference>
<evidence type="ECO:0000256" key="1">
    <source>
        <dbReference type="SAM" id="Phobius"/>
    </source>
</evidence>
<dbReference type="AlphaFoldDB" id="A0A8J7SSX9"/>
<feature type="transmembrane region" description="Helical" evidence="1">
    <location>
        <begin position="117"/>
        <end position="137"/>
    </location>
</feature>
<evidence type="ECO:0000313" key="2">
    <source>
        <dbReference type="EMBL" id="MBL4927077.1"/>
    </source>
</evidence>
<feature type="transmembrane region" description="Helical" evidence="1">
    <location>
        <begin position="59"/>
        <end position="78"/>
    </location>
</feature>
<organism evidence="2 3">
    <name type="scientific">Fuscibacter oryzae</name>
    <dbReference type="NCBI Taxonomy" id="2803939"/>
    <lineage>
        <taxon>Bacteria</taxon>
        <taxon>Pseudomonadati</taxon>
        <taxon>Pseudomonadota</taxon>
        <taxon>Alphaproteobacteria</taxon>
        <taxon>Rhodobacterales</taxon>
        <taxon>Paracoccaceae</taxon>
        <taxon>Fuscibacter</taxon>
    </lineage>
</organism>
<protein>
    <submittedName>
        <fullName evidence="2">DUF308 domain-containing protein</fullName>
    </submittedName>
</protein>
<feature type="transmembrane region" description="Helical" evidence="1">
    <location>
        <begin position="143"/>
        <end position="167"/>
    </location>
</feature>
<accession>A0A8J7SSX9</accession>
<name>A0A8J7SSX9_9RHOB</name>
<dbReference type="GO" id="GO:0005886">
    <property type="term" value="C:plasma membrane"/>
    <property type="evidence" value="ECO:0007669"/>
    <property type="project" value="TreeGrafter"/>
</dbReference>
<feature type="transmembrane region" description="Helical" evidence="1">
    <location>
        <begin position="84"/>
        <end position="105"/>
    </location>
</feature>
<gene>
    <name evidence="2" type="ORF">JI744_03050</name>
</gene>
<dbReference type="Proteomes" id="UP000619033">
    <property type="component" value="Unassembled WGS sequence"/>
</dbReference>
<feature type="transmembrane region" description="Helical" evidence="1">
    <location>
        <begin position="31"/>
        <end position="52"/>
    </location>
</feature>
<keyword evidence="3" id="KW-1185">Reference proteome</keyword>